<evidence type="ECO:0000313" key="1">
    <source>
        <dbReference type="EMBL" id="SVD67163.1"/>
    </source>
</evidence>
<organism evidence="1">
    <name type="scientific">marine metagenome</name>
    <dbReference type="NCBI Taxonomy" id="408172"/>
    <lineage>
        <taxon>unclassified sequences</taxon>
        <taxon>metagenomes</taxon>
        <taxon>ecological metagenomes</taxon>
    </lineage>
</organism>
<name>A0A382X878_9ZZZZ</name>
<proteinExistence type="predicted"/>
<dbReference type="PANTHER" id="PTHR48064:SF1">
    <property type="entry name" value="RECEPTOR-LIKE PROTEIN 51-RELATED"/>
    <property type="match status" value="1"/>
</dbReference>
<dbReference type="AlphaFoldDB" id="A0A382X878"/>
<accession>A0A382X878</accession>
<gene>
    <name evidence="1" type="ORF">METZ01_LOCUS420017</name>
</gene>
<dbReference type="SUPFAM" id="SSF52058">
    <property type="entry name" value="L domain-like"/>
    <property type="match status" value="1"/>
</dbReference>
<dbReference type="PANTHER" id="PTHR48064">
    <property type="entry name" value="OS01G0750400 PROTEIN"/>
    <property type="match status" value="1"/>
</dbReference>
<dbReference type="Gene3D" id="3.80.10.10">
    <property type="entry name" value="Ribonuclease Inhibitor"/>
    <property type="match status" value="1"/>
</dbReference>
<reference evidence="1" key="1">
    <citation type="submission" date="2018-05" db="EMBL/GenBank/DDBJ databases">
        <authorList>
            <person name="Lanie J.A."/>
            <person name="Ng W.-L."/>
            <person name="Kazmierczak K.M."/>
            <person name="Andrzejewski T.M."/>
            <person name="Davidsen T.M."/>
            <person name="Wayne K.J."/>
            <person name="Tettelin H."/>
            <person name="Glass J.I."/>
            <person name="Rusch D."/>
            <person name="Podicherti R."/>
            <person name="Tsui H.-C.T."/>
            <person name="Winkler M.E."/>
        </authorList>
    </citation>
    <scope>NUCLEOTIDE SEQUENCE</scope>
</reference>
<dbReference type="InterPro" id="IPR053038">
    <property type="entry name" value="RLP_Defense"/>
</dbReference>
<dbReference type="EMBL" id="UINC01165651">
    <property type="protein sequence ID" value="SVD67163.1"/>
    <property type="molecule type" value="Genomic_DNA"/>
</dbReference>
<feature type="non-terminal residue" evidence="1">
    <location>
        <position position="100"/>
    </location>
</feature>
<sequence>MIKRITLLLFIGLAWGQDCTADDGTDGVELWDECYSIENTDSLDLSNSGIVDSIPSEIGNLINLFYLDLSSNNLKSAIPTSIGNLINLRHLDLSDNRETI</sequence>
<dbReference type="InterPro" id="IPR001611">
    <property type="entry name" value="Leu-rich_rpt"/>
</dbReference>
<evidence type="ECO:0008006" key="2">
    <source>
        <dbReference type="Google" id="ProtNLM"/>
    </source>
</evidence>
<dbReference type="InterPro" id="IPR032675">
    <property type="entry name" value="LRR_dom_sf"/>
</dbReference>
<protein>
    <recommendedName>
        <fullName evidence="2">Leucine-rich repeat-containing N-terminal plant-type domain-containing protein</fullName>
    </recommendedName>
</protein>
<dbReference type="Pfam" id="PF13855">
    <property type="entry name" value="LRR_8"/>
    <property type="match status" value="1"/>
</dbReference>